<dbReference type="Pfam" id="PF02518">
    <property type="entry name" value="HATPase_c"/>
    <property type="match status" value="1"/>
</dbReference>
<accession>A0ABX5QJM4</accession>
<evidence type="ECO:0000313" key="18">
    <source>
        <dbReference type="Proteomes" id="UP000285768"/>
    </source>
</evidence>
<keyword evidence="10" id="KW-0067">ATP-binding</keyword>
<feature type="transmembrane region" description="Helical" evidence="15">
    <location>
        <begin position="176"/>
        <end position="198"/>
    </location>
</feature>
<dbReference type="InterPro" id="IPR016120">
    <property type="entry name" value="Sig_transdc_His_kin_SpoOB"/>
</dbReference>
<dbReference type="PANTHER" id="PTHR44936:SF10">
    <property type="entry name" value="SENSOR PROTEIN RSTB"/>
    <property type="match status" value="1"/>
</dbReference>
<keyword evidence="14" id="KW-0175">Coiled coil</keyword>
<dbReference type="InterPro" id="IPR004358">
    <property type="entry name" value="Sig_transdc_His_kin-like_C"/>
</dbReference>
<dbReference type="PANTHER" id="PTHR44936">
    <property type="entry name" value="SENSOR PROTEIN CREC"/>
    <property type="match status" value="1"/>
</dbReference>
<keyword evidence="11 15" id="KW-1133">Transmembrane helix</keyword>
<dbReference type="EC" id="2.7.13.3" evidence="3"/>
<evidence type="ECO:0000256" key="9">
    <source>
        <dbReference type="ARBA" id="ARBA00022777"/>
    </source>
</evidence>
<evidence type="ECO:0000256" key="15">
    <source>
        <dbReference type="SAM" id="Phobius"/>
    </source>
</evidence>
<feature type="coiled-coil region" evidence="14">
    <location>
        <begin position="195"/>
        <end position="225"/>
    </location>
</feature>
<dbReference type="InterPro" id="IPR029151">
    <property type="entry name" value="Sensor-like_sf"/>
</dbReference>
<sequence length="409" mass="43218">MRLAILLLPSLIVLLSVGLTTSIAISVQERSVRTATGERVREVATTLAGLSQVRDALRPTAGVGSAELRALAAAELQPLADVVEHAAGVDYVVITDTEGIRVTHPTPDERGRRVSTDNSAVLAGEEFLGTETGTLGPTLRAKVPVHDDDGGVTGTLSVGILESHISAERDEALGLLLPWALGAVVLGTLASSLLAAALERRFRRLDEAAREHERVSRTAAALREQTHEFHTRLHVIHGLVSHGDTREALDYIEGAAPVLAGGTDDEVLPGQPLLRATAEALRAELGALGARLETQIDVTDEIDRDALLVIANLCRNSGEAGASRVRCALAQRGGRLLGAVEDDGPGVDFREAERIFGRGFSSKPDPAGVGRGVGLDLVRRAVVARGGSIEVGRSRWGGARFSFEMEMGR</sequence>
<dbReference type="SUPFAM" id="SSF103190">
    <property type="entry name" value="Sensory domain-like"/>
    <property type="match status" value="1"/>
</dbReference>
<protein>
    <recommendedName>
        <fullName evidence="3">histidine kinase</fullName>
        <ecNumber evidence="3">2.7.13.3</ecNumber>
    </recommendedName>
</protein>
<evidence type="ECO:0000256" key="3">
    <source>
        <dbReference type="ARBA" id="ARBA00012438"/>
    </source>
</evidence>
<dbReference type="InterPro" id="IPR033463">
    <property type="entry name" value="sCache_3"/>
</dbReference>
<evidence type="ECO:0000256" key="13">
    <source>
        <dbReference type="ARBA" id="ARBA00023136"/>
    </source>
</evidence>
<dbReference type="InterPro" id="IPR050980">
    <property type="entry name" value="2C_sensor_his_kinase"/>
</dbReference>
<dbReference type="InterPro" id="IPR003594">
    <property type="entry name" value="HATPase_dom"/>
</dbReference>
<evidence type="ECO:0000256" key="12">
    <source>
        <dbReference type="ARBA" id="ARBA00023012"/>
    </source>
</evidence>
<dbReference type="GO" id="GO:0016301">
    <property type="term" value="F:kinase activity"/>
    <property type="evidence" value="ECO:0007669"/>
    <property type="project" value="UniProtKB-KW"/>
</dbReference>
<dbReference type="Pfam" id="PF17203">
    <property type="entry name" value="sCache_3_2"/>
    <property type="match status" value="1"/>
</dbReference>
<evidence type="ECO:0000256" key="5">
    <source>
        <dbReference type="ARBA" id="ARBA00022553"/>
    </source>
</evidence>
<dbReference type="Proteomes" id="UP000285768">
    <property type="component" value="Chromosome"/>
</dbReference>
<evidence type="ECO:0000256" key="4">
    <source>
        <dbReference type="ARBA" id="ARBA00022475"/>
    </source>
</evidence>
<evidence type="ECO:0000256" key="11">
    <source>
        <dbReference type="ARBA" id="ARBA00022989"/>
    </source>
</evidence>
<dbReference type="SUPFAM" id="SSF55874">
    <property type="entry name" value="ATPase domain of HSP90 chaperone/DNA topoisomerase II/histidine kinase"/>
    <property type="match status" value="1"/>
</dbReference>
<dbReference type="InterPro" id="IPR036890">
    <property type="entry name" value="HATPase_C_sf"/>
</dbReference>
<evidence type="ECO:0000256" key="6">
    <source>
        <dbReference type="ARBA" id="ARBA00022679"/>
    </source>
</evidence>
<dbReference type="PRINTS" id="PR00344">
    <property type="entry name" value="BCTRLSENSOR"/>
</dbReference>
<keyword evidence="18" id="KW-1185">Reference proteome</keyword>
<keyword evidence="7 15" id="KW-0812">Transmembrane</keyword>
<dbReference type="InterPro" id="IPR005467">
    <property type="entry name" value="His_kinase_dom"/>
</dbReference>
<keyword evidence="4" id="KW-1003">Cell membrane</keyword>
<evidence type="ECO:0000256" key="7">
    <source>
        <dbReference type="ARBA" id="ARBA00022692"/>
    </source>
</evidence>
<keyword evidence="5" id="KW-0597">Phosphoprotein</keyword>
<dbReference type="EMBL" id="CP035037">
    <property type="protein sequence ID" value="QAB19248.1"/>
    <property type="molecule type" value="Genomic_DNA"/>
</dbReference>
<evidence type="ECO:0000256" key="10">
    <source>
        <dbReference type="ARBA" id="ARBA00022840"/>
    </source>
</evidence>
<proteinExistence type="predicted"/>
<dbReference type="Gene3D" id="3.30.450.20">
    <property type="entry name" value="PAS domain"/>
    <property type="match status" value="1"/>
</dbReference>
<dbReference type="SUPFAM" id="SSF55890">
    <property type="entry name" value="Sporulation response regulatory protein Spo0B"/>
    <property type="match status" value="1"/>
</dbReference>
<keyword evidence="13 15" id="KW-0472">Membrane</keyword>
<evidence type="ECO:0000313" key="17">
    <source>
        <dbReference type="EMBL" id="QAB19248.1"/>
    </source>
</evidence>
<comment type="catalytic activity">
    <reaction evidence="1">
        <text>ATP + protein L-histidine = ADP + protein N-phospho-L-histidine.</text>
        <dbReference type="EC" id="2.7.13.3"/>
    </reaction>
</comment>
<gene>
    <name evidence="17" type="ORF">Leucomu_10890</name>
</gene>
<reference evidence="17 18" key="1">
    <citation type="submission" date="2019-01" db="EMBL/GenBank/DDBJ databases">
        <title>Leucobacter muris sp. nov. isolated from the nose of a laboratory mouse.</title>
        <authorList>
            <person name="Benga L."/>
            <person name="Sproeer C."/>
            <person name="Schumann P."/>
            <person name="Verbarg S."/>
            <person name="Bunk B."/>
            <person name="Engelhardt E."/>
            <person name="Benten P.M."/>
            <person name="Sager M."/>
        </authorList>
    </citation>
    <scope>NUCLEOTIDE SEQUENCE [LARGE SCALE GENOMIC DNA]</scope>
    <source>
        <strain evidence="17 18">DSM 101948</strain>
    </source>
</reference>
<evidence type="ECO:0000256" key="2">
    <source>
        <dbReference type="ARBA" id="ARBA00004651"/>
    </source>
</evidence>
<dbReference type="Gene3D" id="3.30.565.10">
    <property type="entry name" value="Histidine kinase-like ATPase, C-terminal domain"/>
    <property type="match status" value="1"/>
</dbReference>
<dbReference type="Gene3D" id="1.10.287.130">
    <property type="match status" value="1"/>
</dbReference>
<organism evidence="17 18">
    <name type="scientific">Leucobacter muris</name>
    <dbReference type="NCBI Taxonomy" id="1935379"/>
    <lineage>
        <taxon>Bacteria</taxon>
        <taxon>Bacillati</taxon>
        <taxon>Actinomycetota</taxon>
        <taxon>Actinomycetes</taxon>
        <taxon>Micrococcales</taxon>
        <taxon>Microbacteriaceae</taxon>
        <taxon>Leucobacter</taxon>
    </lineage>
</organism>
<comment type="subcellular location">
    <subcellularLocation>
        <location evidence="2">Cell membrane</location>
        <topology evidence="2">Multi-pass membrane protein</topology>
    </subcellularLocation>
</comment>
<keyword evidence="8" id="KW-0547">Nucleotide-binding</keyword>
<keyword evidence="6" id="KW-0808">Transferase</keyword>
<dbReference type="SMART" id="SM00387">
    <property type="entry name" value="HATPase_c"/>
    <property type="match status" value="1"/>
</dbReference>
<keyword evidence="12" id="KW-0902">Two-component regulatory system</keyword>
<evidence type="ECO:0000259" key="16">
    <source>
        <dbReference type="PROSITE" id="PS50109"/>
    </source>
</evidence>
<name>A0ABX5QJM4_9MICO</name>
<keyword evidence="9 17" id="KW-0418">Kinase</keyword>
<feature type="domain" description="Histidine kinase" evidence="16">
    <location>
        <begin position="309"/>
        <end position="409"/>
    </location>
</feature>
<evidence type="ECO:0000256" key="1">
    <source>
        <dbReference type="ARBA" id="ARBA00000085"/>
    </source>
</evidence>
<dbReference type="PROSITE" id="PS50109">
    <property type="entry name" value="HIS_KIN"/>
    <property type="match status" value="1"/>
</dbReference>
<evidence type="ECO:0000256" key="8">
    <source>
        <dbReference type="ARBA" id="ARBA00022741"/>
    </source>
</evidence>
<evidence type="ECO:0000256" key="14">
    <source>
        <dbReference type="SAM" id="Coils"/>
    </source>
</evidence>